<dbReference type="Pfam" id="PF01844">
    <property type="entry name" value="HNH"/>
    <property type="match status" value="1"/>
</dbReference>
<name>A0A1H0AKN6_9FIRM</name>
<dbReference type="CDD" id="cd00085">
    <property type="entry name" value="HNHc"/>
    <property type="match status" value="1"/>
</dbReference>
<dbReference type="InterPro" id="IPR002711">
    <property type="entry name" value="HNH"/>
</dbReference>
<dbReference type="AlphaFoldDB" id="A0A1H0AKN6"/>
<dbReference type="RefSeq" id="WP_092075122.1">
    <property type="nucleotide sequence ID" value="NZ_FNHB01000019.1"/>
</dbReference>
<keyword evidence="2" id="KW-0540">Nuclease</keyword>
<dbReference type="InterPro" id="IPR003615">
    <property type="entry name" value="HNH_nuc"/>
</dbReference>
<dbReference type="STRING" id="146817.SAMN04488502_11912"/>
<accession>A0A1H0AKN6</accession>
<gene>
    <name evidence="2" type="ORF">SAMN04488502_11912</name>
</gene>
<keyword evidence="3" id="KW-1185">Reference proteome</keyword>
<organism evidence="2 3">
    <name type="scientific">Dendrosporobacter quercicolus</name>
    <dbReference type="NCBI Taxonomy" id="146817"/>
    <lineage>
        <taxon>Bacteria</taxon>
        <taxon>Bacillati</taxon>
        <taxon>Bacillota</taxon>
        <taxon>Negativicutes</taxon>
        <taxon>Selenomonadales</taxon>
        <taxon>Sporomusaceae</taxon>
        <taxon>Dendrosporobacter</taxon>
    </lineage>
</organism>
<dbReference type="GO" id="GO:0004519">
    <property type="term" value="F:endonuclease activity"/>
    <property type="evidence" value="ECO:0007669"/>
    <property type="project" value="UniProtKB-KW"/>
</dbReference>
<feature type="domain" description="HNH" evidence="1">
    <location>
        <begin position="194"/>
        <end position="245"/>
    </location>
</feature>
<dbReference type="EMBL" id="FNHB01000019">
    <property type="protein sequence ID" value="SDN33969.1"/>
    <property type="molecule type" value="Genomic_DNA"/>
</dbReference>
<reference evidence="2 3" key="1">
    <citation type="submission" date="2016-10" db="EMBL/GenBank/DDBJ databases">
        <authorList>
            <person name="de Groot N.N."/>
        </authorList>
    </citation>
    <scope>NUCLEOTIDE SEQUENCE [LARGE SCALE GENOMIC DNA]</scope>
    <source>
        <strain evidence="2 3">DSM 1736</strain>
    </source>
</reference>
<dbReference type="GO" id="GO:0003676">
    <property type="term" value="F:nucleic acid binding"/>
    <property type="evidence" value="ECO:0007669"/>
    <property type="project" value="InterPro"/>
</dbReference>
<protein>
    <submittedName>
        <fullName evidence="2">HNH endonuclease</fullName>
    </submittedName>
</protein>
<evidence type="ECO:0000313" key="2">
    <source>
        <dbReference type="EMBL" id="SDN33969.1"/>
    </source>
</evidence>
<dbReference type="Gene3D" id="1.10.30.50">
    <property type="match status" value="1"/>
</dbReference>
<keyword evidence="2" id="KW-0378">Hydrolase</keyword>
<sequence>MPIILSQRVDTGSDYNDVPFVVYHFPKRYRRQINPGDLFLYYQGNRVKKEQRYYFGTGIIGKVELCEDGEHYNAWFLEAKQFPGRVPIYNPAGGYYESLGYASVRKSETPPWQNSIRPLSESAFSAILAAAGLQRTDDISGVIEKAEDPLQAIRLLNEAYKECSPQKRDRMVSLHIERGTRITGSLKKLLGPFCQICGAEGFVKQDGDRYIEAHHLVQIALSASSSLCSDNVVLVCPNCHRKLHYGRDVEVADRGDKILVRLGSTRERLVMKNTVKYLESCLISNV</sequence>
<evidence type="ECO:0000259" key="1">
    <source>
        <dbReference type="Pfam" id="PF01844"/>
    </source>
</evidence>
<dbReference type="Proteomes" id="UP000214880">
    <property type="component" value="Unassembled WGS sequence"/>
</dbReference>
<keyword evidence="2" id="KW-0255">Endonuclease</keyword>
<evidence type="ECO:0000313" key="3">
    <source>
        <dbReference type="Proteomes" id="UP000214880"/>
    </source>
</evidence>
<dbReference type="OrthoDB" id="1662180at2"/>
<proteinExistence type="predicted"/>
<dbReference type="GO" id="GO:0008270">
    <property type="term" value="F:zinc ion binding"/>
    <property type="evidence" value="ECO:0007669"/>
    <property type="project" value="InterPro"/>
</dbReference>